<reference evidence="1" key="1">
    <citation type="submission" date="2016-02" db="EMBL/GenBank/DDBJ databases">
        <title>WGS assembly of Manihot esculenta.</title>
        <authorList>
            <person name="Bredeson J.V."/>
            <person name="Prochnik S.E."/>
            <person name="Lyons J.B."/>
            <person name="Schmutz J."/>
            <person name="Grimwood J."/>
            <person name="Vrebalov J."/>
            <person name="Bart R.S."/>
            <person name="Amuge T."/>
            <person name="Ferguson M.E."/>
            <person name="Green R."/>
            <person name="Putnam N."/>
            <person name="Stites J."/>
            <person name="Rounsley S."/>
            <person name="Rokhsar D.S."/>
        </authorList>
    </citation>
    <scope>NUCLEOTIDE SEQUENCE [LARGE SCALE GENOMIC DNA]</scope>
    <source>
        <tissue evidence="1">Leaf</tissue>
    </source>
</reference>
<evidence type="ECO:0000313" key="1">
    <source>
        <dbReference type="EMBL" id="OAY39414.1"/>
    </source>
</evidence>
<proteinExistence type="predicted"/>
<name>A0A2C9V4L5_MANES</name>
<protein>
    <submittedName>
        <fullName evidence="1">Uncharacterized protein</fullName>
    </submittedName>
</protein>
<dbReference type="EMBL" id="CM004396">
    <property type="protein sequence ID" value="OAY39414.1"/>
    <property type="molecule type" value="Genomic_DNA"/>
</dbReference>
<organism evidence="1">
    <name type="scientific">Manihot esculenta</name>
    <name type="common">Cassava</name>
    <name type="synonym">Jatropha manihot</name>
    <dbReference type="NCBI Taxonomy" id="3983"/>
    <lineage>
        <taxon>Eukaryota</taxon>
        <taxon>Viridiplantae</taxon>
        <taxon>Streptophyta</taxon>
        <taxon>Embryophyta</taxon>
        <taxon>Tracheophyta</taxon>
        <taxon>Spermatophyta</taxon>
        <taxon>Magnoliopsida</taxon>
        <taxon>eudicotyledons</taxon>
        <taxon>Gunneridae</taxon>
        <taxon>Pentapetalae</taxon>
        <taxon>rosids</taxon>
        <taxon>fabids</taxon>
        <taxon>Malpighiales</taxon>
        <taxon>Euphorbiaceae</taxon>
        <taxon>Crotonoideae</taxon>
        <taxon>Manihoteae</taxon>
        <taxon>Manihot</taxon>
    </lineage>
</organism>
<gene>
    <name evidence="1" type="ORF">MANES_10G093100</name>
</gene>
<accession>A0A2C9V4L5</accession>
<sequence length="36" mass="3840">MRPLAAENKSIGSTAALKWSTASLRLLPGSPTRSDR</sequence>
<dbReference type="AlphaFoldDB" id="A0A2C9V4L5"/>